<dbReference type="PROSITE" id="PS50151">
    <property type="entry name" value="UVR"/>
    <property type="match status" value="1"/>
</dbReference>
<dbReference type="InterPro" id="IPR036876">
    <property type="entry name" value="UVR_dom_sf"/>
</dbReference>
<protein>
    <recommendedName>
        <fullName evidence="3">UVR domain-containing protein</fullName>
    </recommendedName>
</protein>
<dbReference type="GO" id="GO:0009432">
    <property type="term" value="P:SOS response"/>
    <property type="evidence" value="ECO:0007669"/>
    <property type="project" value="UniProtKB-KW"/>
</dbReference>
<dbReference type="Pfam" id="PF02151">
    <property type="entry name" value="UVR"/>
    <property type="match status" value="1"/>
</dbReference>
<dbReference type="Proteomes" id="UP000186309">
    <property type="component" value="Chromosome"/>
</dbReference>
<evidence type="ECO:0000256" key="1">
    <source>
        <dbReference type="ARBA" id="ARBA00023236"/>
    </source>
</evidence>
<dbReference type="AlphaFoldDB" id="A0A1U7CM88"/>
<keyword evidence="1" id="KW-0227">DNA damage</keyword>
<proteinExistence type="predicted"/>
<feature type="compositionally biased region" description="Polar residues" evidence="2">
    <location>
        <begin position="259"/>
        <end position="270"/>
    </location>
</feature>
<name>A0A1U7CM88_9BACT</name>
<keyword evidence="5" id="KW-1185">Reference proteome</keyword>
<keyword evidence="1" id="KW-0742">SOS response</keyword>
<evidence type="ECO:0000313" key="4">
    <source>
        <dbReference type="EMBL" id="APW60064.1"/>
    </source>
</evidence>
<dbReference type="RefSeq" id="WP_076344450.1">
    <property type="nucleotide sequence ID" value="NZ_CP019082.1"/>
</dbReference>
<evidence type="ECO:0000256" key="2">
    <source>
        <dbReference type="SAM" id="MobiDB-lite"/>
    </source>
</evidence>
<accession>A0A1U7CM88</accession>
<gene>
    <name evidence="4" type="ORF">BSF38_01526</name>
</gene>
<dbReference type="SUPFAM" id="SSF46600">
    <property type="entry name" value="C-terminal UvrC-binding domain of UvrB"/>
    <property type="match status" value="1"/>
</dbReference>
<organism evidence="4 5">
    <name type="scientific">Paludisphaera borealis</name>
    <dbReference type="NCBI Taxonomy" id="1387353"/>
    <lineage>
        <taxon>Bacteria</taxon>
        <taxon>Pseudomonadati</taxon>
        <taxon>Planctomycetota</taxon>
        <taxon>Planctomycetia</taxon>
        <taxon>Isosphaerales</taxon>
        <taxon>Isosphaeraceae</taxon>
        <taxon>Paludisphaera</taxon>
    </lineage>
</organism>
<evidence type="ECO:0000313" key="5">
    <source>
        <dbReference type="Proteomes" id="UP000186309"/>
    </source>
</evidence>
<dbReference type="InterPro" id="IPR001943">
    <property type="entry name" value="UVR_dom"/>
</dbReference>
<reference evidence="5" key="1">
    <citation type="submission" date="2016-12" db="EMBL/GenBank/DDBJ databases">
        <title>Comparative genomics of four Isosphaeraceae planctomycetes: a common pool of plasmids and glycoside hydrolase genes.</title>
        <authorList>
            <person name="Ivanova A."/>
        </authorList>
    </citation>
    <scope>NUCLEOTIDE SEQUENCE [LARGE SCALE GENOMIC DNA]</scope>
    <source>
        <strain evidence="5">PX4</strain>
    </source>
</reference>
<evidence type="ECO:0000259" key="3">
    <source>
        <dbReference type="PROSITE" id="PS50151"/>
    </source>
</evidence>
<feature type="domain" description="UVR" evidence="3">
    <location>
        <begin position="213"/>
        <end position="248"/>
    </location>
</feature>
<sequence length="270" mass="31303">MSEDISAALAGWDFHADDLQVRMIVGDDGRERIQMRIDLGVLQMECEGRPDGQRPDGFDSFLDQYEARRNETETAGDEFSLEPDACSILMREGLQYYHRYLSAFHLQLYDMVARDTERNLRLFAFVARYASRRRDKIQFDQYRPYVAMMRSRALALKELARNDHAAALEKIDDGVRLIREFLEEYHQGDREADCSELSFLLRWRRDVQHDRPTGPLERLEEQLELAVALEIYEEAARLRDQIRKLKGAEAPEAPGLGMTATQPGSIIQDQ</sequence>
<dbReference type="EMBL" id="CP019082">
    <property type="protein sequence ID" value="APW60064.1"/>
    <property type="molecule type" value="Genomic_DNA"/>
</dbReference>
<dbReference type="KEGG" id="pbor:BSF38_01526"/>
<feature type="region of interest" description="Disordered" evidence="2">
    <location>
        <begin position="250"/>
        <end position="270"/>
    </location>
</feature>
<dbReference type="STRING" id="1387353.BSF38_01526"/>